<accession>R0JGS4</accession>
<sequence length="483" mass="54655">MTVSSHTSSLSRTHDKDFHEVFQEEVIFNSVLELRRSPKQMPREEHEKNQGCFQLQLLCDGTGKALGRKAQTEHEVRTKLGVAALHRTSWNGREQQGITRAAVFDVNQLKDEGNMSNRTSLKNEKWNEHEEYRMQHQQDNTHRRALTEGKLTLFSSSLGETTNAALPPAHPHQKSQAPGKEVPFLVMKESSAADWEYIIEQLHNEDKSPAYDKKQTPKEDLNGATQPKQQPNQLGKLALEQHPGQYMWFFFNRILELGLLAAVEPDRAEEIRRVVSAGCIYAGRSLSKPRQEKEKDEAQQSYTGYSGSSRETAAEVKQQPSSQGMFSVQKHSAALLWTPAQLAHSSFSFSSQNKMHYSKSVPSWYCIRWLAPTCSQISLLHSLPKNRNPEQFQRALPVCCVPGSGFVAEHDKAGANEGREDPALPGVRHAKPFHAAPYDFKEWQKFLVQQQRGKQAAMGRCPNEHLQTDPGNKSSLLQQLQQK</sequence>
<feature type="region of interest" description="Disordered" evidence="1">
    <location>
        <begin position="161"/>
        <end position="180"/>
    </location>
</feature>
<evidence type="ECO:0000313" key="3">
    <source>
        <dbReference type="Proteomes" id="UP000296049"/>
    </source>
</evidence>
<organism evidence="2 3">
    <name type="scientific">Anas platyrhynchos</name>
    <name type="common">Mallard</name>
    <name type="synonym">Anas boschas</name>
    <dbReference type="NCBI Taxonomy" id="8839"/>
    <lineage>
        <taxon>Eukaryota</taxon>
        <taxon>Metazoa</taxon>
        <taxon>Chordata</taxon>
        <taxon>Craniata</taxon>
        <taxon>Vertebrata</taxon>
        <taxon>Euteleostomi</taxon>
        <taxon>Archelosauria</taxon>
        <taxon>Archosauria</taxon>
        <taxon>Dinosauria</taxon>
        <taxon>Saurischia</taxon>
        <taxon>Theropoda</taxon>
        <taxon>Coelurosauria</taxon>
        <taxon>Aves</taxon>
        <taxon>Neognathae</taxon>
        <taxon>Galloanserae</taxon>
        <taxon>Anseriformes</taxon>
        <taxon>Anatidae</taxon>
        <taxon>Anatinae</taxon>
        <taxon>Anas</taxon>
    </lineage>
</organism>
<reference evidence="3" key="1">
    <citation type="journal article" date="2013" name="Nat. Genet.">
        <title>The duck genome and transcriptome provide insight into an avian influenza virus reservoir species.</title>
        <authorList>
            <person name="Huang Y."/>
            <person name="Li Y."/>
            <person name="Burt D.W."/>
            <person name="Chen H."/>
            <person name="Zhang Y."/>
            <person name="Qian W."/>
            <person name="Kim H."/>
            <person name="Gan S."/>
            <person name="Zhao Y."/>
            <person name="Li J."/>
            <person name="Yi K."/>
            <person name="Feng H."/>
            <person name="Zhu P."/>
            <person name="Li B."/>
            <person name="Liu Q."/>
            <person name="Fairley S."/>
            <person name="Magor K.E."/>
            <person name="Du Z."/>
            <person name="Hu X."/>
            <person name="Goodman L."/>
            <person name="Tafer H."/>
            <person name="Vignal A."/>
            <person name="Lee T."/>
            <person name="Kim K.W."/>
            <person name="Sheng Z."/>
            <person name="An Y."/>
            <person name="Searle S."/>
            <person name="Herrero J."/>
            <person name="Groenen M.A."/>
            <person name="Crooijmans R.P."/>
            <person name="Faraut T."/>
            <person name="Cai Q."/>
            <person name="Webster R.G."/>
            <person name="Aldridge J.R."/>
            <person name="Warren W.C."/>
            <person name="Bartschat S."/>
            <person name="Kehr S."/>
            <person name="Marz M."/>
            <person name="Stadler P.F."/>
            <person name="Smith J."/>
            <person name="Kraus R.H."/>
            <person name="Zhao Y."/>
            <person name="Ren L."/>
            <person name="Fei J."/>
            <person name="Morisson M."/>
            <person name="Kaiser P."/>
            <person name="Griffin D.K."/>
            <person name="Rao M."/>
            <person name="Pitel F."/>
            <person name="Wang J."/>
            <person name="Li N."/>
        </authorList>
    </citation>
    <scope>NUCLEOTIDE SEQUENCE [LARGE SCALE GENOMIC DNA]</scope>
</reference>
<feature type="region of interest" description="Disordered" evidence="1">
    <location>
        <begin position="206"/>
        <end position="232"/>
    </location>
</feature>
<proteinExistence type="predicted"/>
<feature type="region of interest" description="Disordered" evidence="1">
    <location>
        <begin position="454"/>
        <end position="483"/>
    </location>
</feature>
<feature type="compositionally biased region" description="Polar residues" evidence="1">
    <location>
        <begin position="223"/>
        <end position="232"/>
    </location>
</feature>
<feature type="region of interest" description="Disordered" evidence="1">
    <location>
        <begin position="288"/>
        <end position="314"/>
    </location>
</feature>
<dbReference type="Proteomes" id="UP000296049">
    <property type="component" value="Unassembled WGS sequence"/>
</dbReference>
<protein>
    <submittedName>
        <fullName evidence="2">Uncharacterized protein</fullName>
    </submittedName>
</protein>
<dbReference type="AlphaFoldDB" id="R0JGS4"/>
<feature type="compositionally biased region" description="Basic and acidic residues" evidence="1">
    <location>
        <begin position="289"/>
        <end position="298"/>
    </location>
</feature>
<evidence type="ECO:0000313" key="2">
    <source>
        <dbReference type="EMBL" id="EOA96420.1"/>
    </source>
</evidence>
<evidence type="ECO:0000256" key="1">
    <source>
        <dbReference type="SAM" id="MobiDB-lite"/>
    </source>
</evidence>
<feature type="compositionally biased region" description="Polar residues" evidence="1">
    <location>
        <begin position="299"/>
        <end position="311"/>
    </location>
</feature>
<name>R0JGS4_ANAPL</name>
<dbReference type="EMBL" id="KB743999">
    <property type="protein sequence ID" value="EOA96420.1"/>
    <property type="molecule type" value="Genomic_DNA"/>
</dbReference>
<gene>
    <name evidence="2" type="ORF">Anapl_16231</name>
</gene>
<keyword evidence="3" id="KW-1185">Reference proteome</keyword>
<feature type="compositionally biased region" description="Basic and acidic residues" evidence="1">
    <location>
        <begin position="206"/>
        <end position="221"/>
    </location>
</feature>